<organism evidence="1 2">
    <name type="scientific">Periconia macrospinosa</name>
    <dbReference type="NCBI Taxonomy" id="97972"/>
    <lineage>
        <taxon>Eukaryota</taxon>
        <taxon>Fungi</taxon>
        <taxon>Dikarya</taxon>
        <taxon>Ascomycota</taxon>
        <taxon>Pezizomycotina</taxon>
        <taxon>Dothideomycetes</taxon>
        <taxon>Pleosporomycetidae</taxon>
        <taxon>Pleosporales</taxon>
        <taxon>Massarineae</taxon>
        <taxon>Periconiaceae</taxon>
        <taxon>Periconia</taxon>
    </lineage>
</organism>
<dbReference type="OrthoDB" id="5245264at2759"/>
<evidence type="ECO:0000313" key="2">
    <source>
        <dbReference type="Proteomes" id="UP000244855"/>
    </source>
</evidence>
<accession>A0A2V1D7B5</accession>
<dbReference type="Proteomes" id="UP000244855">
    <property type="component" value="Unassembled WGS sequence"/>
</dbReference>
<keyword evidence="2" id="KW-1185">Reference proteome</keyword>
<proteinExistence type="predicted"/>
<sequence length="117" mass="13175">MQAIVGRDVDEGEEDWFEEDWFEETDSDDELDKEQEEKLEELVLTFVLHLLDHPLGDNEYSSALISAMAVLGINANSGWVQNMANRSRIDGPSGGMFRMSKFADEYQDQIPCISAAA</sequence>
<evidence type="ECO:0000313" key="1">
    <source>
        <dbReference type="EMBL" id="PVH93493.1"/>
    </source>
</evidence>
<gene>
    <name evidence="1" type="ORF">DM02DRAFT_676816</name>
</gene>
<dbReference type="AlphaFoldDB" id="A0A2V1D7B5"/>
<dbReference type="EMBL" id="KZ805586">
    <property type="protein sequence ID" value="PVH93493.1"/>
    <property type="molecule type" value="Genomic_DNA"/>
</dbReference>
<name>A0A2V1D7B5_9PLEO</name>
<protein>
    <submittedName>
        <fullName evidence="1">Uncharacterized protein</fullName>
    </submittedName>
</protein>
<reference evidence="1 2" key="1">
    <citation type="journal article" date="2018" name="Sci. Rep.">
        <title>Comparative genomics provides insights into the lifestyle and reveals functional heterogeneity of dark septate endophytic fungi.</title>
        <authorList>
            <person name="Knapp D.G."/>
            <person name="Nemeth J.B."/>
            <person name="Barry K."/>
            <person name="Hainaut M."/>
            <person name="Henrissat B."/>
            <person name="Johnson J."/>
            <person name="Kuo A."/>
            <person name="Lim J.H.P."/>
            <person name="Lipzen A."/>
            <person name="Nolan M."/>
            <person name="Ohm R.A."/>
            <person name="Tamas L."/>
            <person name="Grigoriev I.V."/>
            <person name="Spatafora J.W."/>
            <person name="Nagy L.G."/>
            <person name="Kovacs G.M."/>
        </authorList>
    </citation>
    <scope>NUCLEOTIDE SEQUENCE [LARGE SCALE GENOMIC DNA]</scope>
    <source>
        <strain evidence="1 2">DSE2036</strain>
    </source>
</reference>